<dbReference type="Proteomes" id="UP000236621">
    <property type="component" value="Unassembled WGS sequence"/>
</dbReference>
<evidence type="ECO:0000313" key="3">
    <source>
        <dbReference type="EMBL" id="PNY24341.1"/>
    </source>
</evidence>
<sequence length="301" mass="31370">PPARHPPTTRPPSPPGYASLFSSSASSHHNTIIPSQHKLGHFQAPPLRLPFALQSHSLRVVVSGARRLRRPHPSALPSVWPSVPPPRSLDNPAWCNCIHIPPASTKMRASAALVVFAAAVSAQQNYTSDLDMKIDPNSVPVQTRATWCQAQTNTCGLLCGLNTNKNSCSLDDLSYQCTCTSNNSMPGLQYYTQTMPSFICETLFSQCNTQQVGNADGQKACTDQIQKLCGHSNPPKAPVSGGDDGDGSSTASGTVKPSSSNTGSGSSATSKTSGSLAAPTMVPGGNGAAVAAAVGFLAYLI</sequence>
<organism evidence="3 4">
    <name type="scientific">Tolypocladium capitatum</name>
    <dbReference type="NCBI Taxonomy" id="45235"/>
    <lineage>
        <taxon>Eukaryota</taxon>
        <taxon>Fungi</taxon>
        <taxon>Dikarya</taxon>
        <taxon>Ascomycota</taxon>
        <taxon>Pezizomycotina</taxon>
        <taxon>Sordariomycetes</taxon>
        <taxon>Hypocreomycetidae</taxon>
        <taxon>Hypocreales</taxon>
        <taxon>Ophiocordycipitaceae</taxon>
        <taxon>Tolypocladium</taxon>
    </lineage>
</organism>
<feature type="non-terminal residue" evidence="3">
    <location>
        <position position="1"/>
    </location>
</feature>
<name>A0A2K3QA31_9HYPO</name>
<feature type="region of interest" description="Disordered" evidence="1">
    <location>
        <begin position="232"/>
        <end position="276"/>
    </location>
</feature>
<dbReference type="AlphaFoldDB" id="A0A2K3QA31"/>
<dbReference type="OrthoDB" id="2121879at2759"/>
<evidence type="ECO:0000256" key="1">
    <source>
        <dbReference type="SAM" id="MobiDB-lite"/>
    </source>
</evidence>
<evidence type="ECO:0000259" key="2">
    <source>
        <dbReference type="Pfam" id="PF24808"/>
    </source>
</evidence>
<comment type="caution">
    <text evidence="3">The sequence shown here is derived from an EMBL/GenBank/DDBJ whole genome shotgun (WGS) entry which is preliminary data.</text>
</comment>
<feature type="compositionally biased region" description="Low complexity" evidence="1">
    <location>
        <begin position="258"/>
        <end position="276"/>
    </location>
</feature>
<evidence type="ECO:0000313" key="4">
    <source>
        <dbReference type="Proteomes" id="UP000236621"/>
    </source>
</evidence>
<reference evidence="3 4" key="1">
    <citation type="submission" date="2017-08" db="EMBL/GenBank/DDBJ databases">
        <title>Harnessing the power of phylogenomics to disentangle the directionality and signatures of interkingdom host jumping in the parasitic fungal genus Tolypocladium.</title>
        <authorList>
            <person name="Quandt C.A."/>
            <person name="Patterson W."/>
            <person name="Spatafora J.W."/>
        </authorList>
    </citation>
    <scope>NUCLEOTIDE SEQUENCE [LARGE SCALE GENOMIC DNA]</scope>
    <source>
        <strain evidence="3 4">CBS 113982</strain>
    </source>
</reference>
<dbReference type="PANTHER" id="PTHR38118:SF3">
    <property type="entry name" value="ANCHORED CELL WALL PROTEIN 11"/>
    <property type="match status" value="1"/>
</dbReference>
<dbReference type="PANTHER" id="PTHR38118">
    <property type="entry name" value="ANCHORED CELL WALL PROTEIN 11-RELATED"/>
    <property type="match status" value="1"/>
</dbReference>
<proteinExistence type="predicted"/>
<dbReference type="InterPro" id="IPR056124">
    <property type="entry name" value="DUF7707"/>
</dbReference>
<dbReference type="EMBL" id="NRSZ01000907">
    <property type="protein sequence ID" value="PNY24341.1"/>
    <property type="molecule type" value="Genomic_DNA"/>
</dbReference>
<gene>
    <name evidence="3" type="ORF">TCAP_05720</name>
</gene>
<accession>A0A2K3QA31</accession>
<protein>
    <recommendedName>
        <fullName evidence="2">DUF7707 domain-containing protein</fullName>
    </recommendedName>
</protein>
<feature type="domain" description="DUF7707" evidence="2">
    <location>
        <begin position="132"/>
        <end position="234"/>
    </location>
</feature>
<dbReference type="Pfam" id="PF24808">
    <property type="entry name" value="DUF7707"/>
    <property type="match status" value="1"/>
</dbReference>
<keyword evidence="4" id="KW-1185">Reference proteome</keyword>